<reference evidence="4 5" key="1">
    <citation type="submission" date="2020-03" db="EMBL/GenBank/DDBJ databases">
        <title>Whole genome shotgun sequence of Phytohabitans flavus NBRC 107702.</title>
        <authorList>
            <person name="Komaki H."/>
            <person name="Tamura T."/>
        </authorList>
    </citation>
    <scope>NUCLEOTIDE SEQUENCE [LARGE SCALE GENOMIC DNA]</scope>
    <source>
        <strain evidence="4 5">NBRC 107702</strain>
    </source>
</reference>
<dbReference type="PROSITE" id="PS50801">
    <property type="entry name" value="STAS"/>
    <property type="match status" value="1"/>
</dbReference>
<keyword evidence="5" id="KW-1185">Reference proteome</keyword>
<evidence type="ECO:0000313" key="5">
    <source>
        <dbReference type="Proteomes" id="UP000502508"/>
    </source>
</evidence>
<protein>
    <recommendedName>
        <fullName evidence="2">Anti-sigma factor antagonist</fullName>
    </recommendedName>
</protein>
<dbReference type="SUPFAM" id="SSF52091">
    <property type="entry name" value="SpoIIaa-like"/>
    <property type="match status" value="1"/>
</dbReference>
<sequence>MTLARDGLGEAGDVVVIHLEGDLDMQTEERVVAEIKAALTSAQRDVVVDLSAVPFLDSSGVRALLRGRDAAQKRGVRMSVRDPRRIVEEVLRITGVAPLFGLPDPR</sequence>
<evidence type="ECO:0000259" key="3">
    <source>
        <dbReference type="PROSITE" id="PS50801"/>
    </source>
</evidence>
<name>A0A6F8XTY8_9ACTN</name>
<dbReference type="InterPro" id="IPR036513">
    <property type="entry name" value="STAS_dom_sf"/>
</dbReference>
<dbReference type="InterPro" id="IPR002645">
    <property type="entry name" value="STAS_dom"/>
</dbReference>
<dbReference type="NCBIfam" id="TIGR00377">
    <property type="entry name" value="ant_ant_sig"/>
    <property type="match status" value="1"/>
</dbReference>
<accession>A0A6F8XTY8</accession>
<dbReference type="PANTHER" id="PTHR33495:SF2">
    <property type="entry name" value="ANTI-SIGMA FACTOR ANTAGONIST TM_1081-RELATED"/>
    <property type="match status" value="1"/>
</dbReference>
<gene>
    <name evidence="4" type="ORF">Pflav_036670</name>
</gene>
<dbReference type="PANTHER" id="PTHR33495">
    <property type="entry name" value="ANTI-SIGMA FACTOR ANTAGONIST TM_1081-RELATED-RELATED"/>
    <property type="match status" value="1"/>
</dbReference>
<dbReference type="InterPro" id="IPR003658">
    <property type="entry name" value="Anti-sigma_ant"/>
</dbReference>
<dbReference type="KEGG" id="pfla:Pflav_036670"/>
<dbReference type="GO" id="GO:0043856">
    <property type="term" value="F:anti-sigma factor antagonist activity"/>
    <property type="evidence" value="ECO:0007669"/>
    <property type="project" value="InterPro"/>
</dbReference>
<evidence type="ECO:0000313" key="4">
    <source>
        <dbReference type="EMBL" id="BCB77257.1"/>
    </source>
</evidence>
<dbReference type="EMBL" id="AP022870">
    <property type="protein sequence ID" value="BCB77257.1"/>
    <property type="molecule type" value="Genomic_DNA"/>
</dbReference>
<proteinExistence type="inferred from homology"/>
<dbReference type="RefSeq" id="WP_173037096.1">
    <property type="nucleotide sequence ID" value="NZ_AP022870.1"/>
</dbReference>
<reference evidence="4 5" key="2">
    <citation type="submission" date="2020-03" db="EMBL/GenBank/DDBJ databases">
        <authorList>
            <person name="Ichikawa N."/>
            <person name="Kimura A."/>
            <person name="Kitahashi Y."/>
            <person name="Uohara A."/>
        </authorList>
    </citation>
    <scope>NUCLEOTIDE SEQUENCE [LARGE SCALE GENOMIC DNA]</scope>
    <source>
        <strain evidence="4 5">NBRC 107702</strain>
    </source>
</reference>
<evidence type="ECO:0000256" key="1">
    <source>
        <dbReference type="ARBA" id="ARBA00009013"/>
    </source>
</evidence>
<feature type="domain" description="STAS" evidence="3">
    <location>
        <begin position="13"/>
        <end position="106"/>
    </location>
</feature>
<dbReference type="Gene3D" id="3.30.750.24">
    <property type="entry name" value="STAS domain"/>
    <property type="match status" value="1"/>
</dbReference>
<dbReference type="AlphaFoldDB" id="A0A6F8XTY8"/>
<dbReference type="Proteomes" id="UP000502508">
    <property type="component" value="Chromosome"/>
</dbReference>
<comment type="similarity">
    <text evidence="1 2">Belongs to the anti-sigma-factor antagonist family.</text>
</comment>
<evidence type="ECO:0000256" key="2">
    <source>
        <dbReference type="RuleBase" id="RU003749"/>
    </source>
</evidence>
<organism evidence="4 5">
    <name type="scientific">Phytohabitans flavus</name>
    <dbReference type="NCBI Taxonomy" id="1076124"/>
    <lineage>
        <taxon>Bacteria</taxon>
        <taxon>Bacillati</taxon>
        <taxon>Actinomycetota</taxon>
        <taxon>Actinomycetes</taxon>
        <taxon>Micromonosporales</taxon>
        <taxon>Micromonosporaceae</taxon>
    </lineage>
</organism>
<dbReference type="CDD" id="cd07043">
    <property type="entry name" value="STAS_anti-anti-sigma_factors"/>
    <property type="match status" value="1"/>
</dbReference>
<dbReference type="Pfam" id="PF01740">
    <property type="entry name" value="STAS"/>
    <property type="match status" value="1"/>
</dbReference>